<sequence>MSAYILGVDVGTTSVKAVLLETDSRAVAATHTVPTTSDITDSSGSKAKEQDTCRIVDAVNRCIGLLPRDKLQHVCSIGLSGQMHGVLFWKAKSGCDWSNRDSFTARDTSQLITWQDGRCSSSFLSSLPKPDSHLSVATGFGCATIFWYMKHRPEFLEDFTAAGTIQDYVVSMLCGLDGCVMTPQNAASWGFFNTSSNQWNVDILKGAGFPLNLLPQCVPSGVMAGLTHSDWHGVPAGTPVGAALGDFQCSVYSCMSALTDAVLNISTSAQLTFAMPADFSPPDSPQPASSISYFPYFDSSYLAVAASLNGGNVLASFVEMLSAWMKELNAELTDSCLYEKLIGCALNQESSDLRVSPTILGERHSPLCLGQVINISADNLSLGHVTRALCRGVLDNLTSMMPVERLQQAGVSRIVGSGSALTRNEVLRQEVEKAFNQPVVYRQNADSAVGHPDYLRSLKRFHLSIDADCAFVYTGQVEEKPRQKGPLQREVEMKKSEMFGFSLETDDRTEEEKSRHTAANRNGKEAPKAPMDTDYQEEMEETKPKLRFNLNFDKAIRGIEPDNRKRESQTFDIERLFEAVASRDVRKLDGLHQYLYQNMKKLSDSLYQSYGKTPLMKALLHLRDGKNETVELLIEISERLGDIKEFVNAAYTSSYYKGQTALHIAIERRSISYVKLLVSKGADVHAKACGKFFRPHDSPYFYFGELPLSLAACTNQADVVDFLMENEYEQANAKLADSQGNTVLHALVVIADNSIENTDFITNIYDSILKTTARLHPKLKLEDIENHQGLTPLKMAAKTGKIGLFAHILKREFQESHTKHLSRKFTEWVYGPVNCSLYDLATLDSCEEASVLEILIRGSDIPNRHKMLETEPLNRMLDEKWKKFAGPLFFVNFLFYLLYLIIFTLVGYNKKELKLPFHLEHNLNGYLYVSGQLLLLLANIYFFLGGIIDMCRKRPKLQTLMIDGYYEILFFLQGFLFITSAGLYVCGQQAYLGFMVLCLALSWVNLLYYSRGDRHMGIYSVMIQKMILSDILRFLFVYVVFLFGFSAAVVSLLIDPSVKNKTETVLIGKGRFIGPLDADEECLKPSYSNITYTTLQLFKFTIGMGDMEFMQDSQNTEVFYMLLISYIILTYILLFNMLIALMNRTVERIQMQSSSIWKLQRSITILDMEKRLPGFVRRRFRCGVEKKLGTALGDDRRRCFRVEEVNWNKWNINLGKINEDPGCWDRLHQPTPDTPLHRPNRGRSWRGLFRDGSRRLQTHQSTEMSPLSSQPV</sequence>
<evidence type="ECO:0000256" key="22">
    <source>
        <dbReference type="ARBA" id="ARBA00057196"/>
    </source>
</evidence>
<evidence type="ECO:0000256" key="1">
    <source>
        <dbReference type="ARBA" id="ARBA00004496"/>
    </source>
</evidence>
<evidence type="ECO:0000256" key="18">
    <source>
        <dbReference type="ARBA" id="ARBA00023136"/>
    </source>
</evidence>
<evidence type="ECO:0000256" key="3">
    <source>
        <dbReference type="ARBA" id="ARBA00022448"/>
    </source>
</evidence>
<feature type="transmembrane region" description="Helical" evidence="28">
    <location>
        <begin position="991"/>
        <end position="1010"/>
    </location>
</feature>
<evidence type="ECO:0000256" key="4">
    <source>
        <dbReference type="ARBA" id="ARBA00022475"/>
    </source>
</evidence>
<comment type="catalytic activity">
    <reaction evidence="21">
        <text>sedoheptulose + ATP = D-sedoheptulose 7-phosphate + ADP + H(+)</text>
        <dbReference type="Rhea" id="RHEA:23844"/>
        <dbReference type="ChEBI" id="CHEBI:15378"/>
        <dbReference type="ChEBI" id="CHEBI:16802"/>
        <dbReference type="ChEBI" id="CHEBI:30616"/>
        <dbReference type="ChEBI" id="CHEBI:57483"/>
        <dbReference type="ChEBI" id="CHEBI:456216"/>
        <dbReference type="EC" id="2.7.1.14"/>
    </reaction>
</comment>
<evidence type="ECO:0000256" key="10">
    <source>
        <dbReference type="ARBA" id="ARBA00022737"/>
    </source>
</evidence>
<comment type="subcellular location">
    <subcellularLocation>
        <location evidence="2">Cell membrane</location>
        <topology evidence="2">Multi-pass membrane protein</topology>
    </subcellularLocation>
    <subcellularLocation>
        <location evidence="1">Cytoplasm</location>
    </subcellularLocation>
</comment>
<feature type="transmembrane region" description="Helical" evidence="28">
    <location>
        <begin position="1118"/>
        <end position="1141"/>
    </location>
</feature>
<keyword evidence="4" id="KW-1003">Cell membrane</keyword>
<feature type="domain" description="Ion transport" evidence="30">
    <location>
        <begin position="968"/>
        <end position="1152"/>
    </location>
</feature>
<dbReference type="GO" id="GO:0005737">
    <property type="term" value="C:cytoplasm"/>
    <property type="evidence" value="ECO:0007669"/>
    <property type="project" value="UniProtKB-SubCell"/>
</dbReference>
<evidence type="ECO:0000256" key="24">
    <source>
        <dbReference type="ARBA" id="ARBA00069425"/>
    </source>
</evidence>
<keyword evidence="5" id="KW-0963">Cytoplasm</keyword>
<reference evidence="31" key="1">
    <citation type="submission" date="2020-03" db="EMBL/GenBank/DDBJ databases">
        <authorList>
            <person name="Weist P."/>
        </authorList>
    </citation>
    <scope>NUCLEOTIDE SEQUENCE</scope>
</reference>
<dbReference type="GO" id="GO:0071222">
    <property type="term" value="P:cellular response to lipopolysaccharide"/>
    <property type="evidence" value="ECO:0007669"/>
    <property type="project" value="UniProtKB-ARBA"/>
</dbReference>
<dbReference type="SMART" id="SM00248">
    <property type="entry name" value="ANK"/>
    <property type="match status" value="4"/>
</dbReference>
<dbReference type="PANTHER" id="PTHR10582">
    <property type="entry name" value="TRANSIENT RECEPTOR POTENTIAL ION CHANNEL PROTEIN"/>
    <property type="match status" value="1"/>
</dbReference>
<dbReference type="InterPro" id="IPR005821">
    <property type="entry name" value="Ion_trans_dom"/>
</dbReference>
<name>A0A9N7Z573_PLEPL</name>
<evidence type="ECO:0000256" key="20">
    <source>
        <dbReference type="ARBA" id="ARBA00036634"/>
    </source>
</evidence>
<dbReference type="GO" id="GO:0098703">
    <property type="term" value="P:calcium ion import across plasma membrane"/>
    <property type="evidence" value="ECO:0007669"/>
    <property type="project" value="TreeGrafter"/>
</dbReference>
<evidence type="ECO:0000256" key="7">
    <source>
        <dbReference type="ARBA" id="ARBA00022673"/>
    </source>
</evidence>
<dbReference type="SUPFAM" id="SSF53067">
    <property type="entry name" value="Actin-like ATPase domain"/>
    <property type="match status" value="2"/>
</dbReference>
<dbReference type="GO" id="GO:0006098">
    <property type="term" value="P:pentose-phosphate shunt"/>
    <property type="evidence" value="ECO:0007669"/>
    <property type="project" value="UniProtKB-ARBA"/>
</dbReference>
<keyword evidence="8" id="KW-0808">Transferase</keyword>
<keyword evidence="13" id="KW-0106">Calcium</keyword>
<dbReference type="PROSITE" id="PS50088">
    <property type="entry name" value="ANK_REPEAT"/>
    <property type="match status" value="1"/>
</dbReference>
<dbReference type="PANTHER" id="PTHR10582:SF5">
    <property type="entry name" value="TRANSIENT RECEPTOR POTENTIAL CATION CHANNEL SUBFAMILY V MEMBER 2"/>
    <property type="match status" value="1"/>
</dbReference>
<evidence type="ECO:0000256" key="15">
    <source>
        <dbReference type="ARBA" id="ARBA00022989"/>
    </source>
</evidence>
<feature type="transmembrane region" description="Helical" evidence="28">
    <location>
        <begin position="1031"/>
        <end position="1054"/>
    </location>
</feature>
<keyword evidence="10" id="KW-0677">Repeat</keyword>
<evidence type="ECO:0000256" key="28">
    <source>
        <dbReference type="SAM" id="Phobius"/>
    </source>
</evidence>
<dbReference type="Pfam" id="PF12796">
    <property type="entry name" value="Ank_2"/>
    <property type="match status" value="1"/>
</dbReference>
<comment type="function">
    <text evidence="22">Acts as a modulator of macrophage activation through control of glucose metabolism.</text>
</comment>
<evidence type="ECO:0000256" key="13">
    <source>
        <dbReference type="ARBA" id="ARBA00022837"/>
    </source>
</evidence>
<keyword evidence="11" id="KW-0547">Nucleotide-binding</keyword>
<keyword evidence="17" id="KW-0406">Ion transport</keyword>
<dbReference type="GO" id="GO:0005524">
    <property type="term" value="F:ATP binding"/>
    <property type="evidence" value="ECO:0007669"/>
    <property type="project" value="UniProtKB-KW"/>
</dbReference>
<dbReference type="PROSITE" id="PS50297">
    <property type="entry name" value="ANK_REP_REGION"/>
    <property type="match status" value="1"/>
</dbReference>
<dbReference type="FunFam" id="3.30.420.40:FF:000111">
    <property type="entry name" value="Sedoheptulokinase"/>
    <property type="match status" value="1"/>
</dbReference>
<dbReference type="CDD" id="cd07777">
    <property type="entry name" value="ASKHA_NBD_FGGY_SHK"/>
    <property type="match status" value="1"/>
</dbReference>
<feature type="transmembrane region" description="Helical" evidence="28">
    <location>
        <begin position="884"/>
        <end position="906"/>
    </location>
</feature>
<protein>
    <recommendedName>
        <fullName evidence="24">Sedoheptulokinase</fullName>
        <ecNumber evidence="23">2.7.1.14</ecNumber>
    </recommendedName>
    <alternativeName>
        <fullName evidence="25">Carbohydrate kinase-like protein</fullName>
    </alternativeName>
</protein>
<keyword evidence="3" id="KW-0813">Transport</keyword>
<feature type="transmembrane region" description="Helical" evidence="28">
    <location>
        <begin position="965"/>
        <end position="985"/>
    </location>
</feature>
<evidence type="ECO:0000256" key="2">
    <source>
        <dbReference type="ARBA" id="ARBA00004651"/>
    </source>
</evidence>
<evidence type="ECO:0000256" key="21">
    <source>
        <dbReference type="ARBA" id="ARBA00052736"/>
    </source>
</evidence>
<keyword evidence="14" id="KW-0067">ATP-binding</keyword>
<evidence type="ECO:0000256" key="16">
    <source>
        <dbReference type="ARBA" id="ARBA00023043"/>
    </source>
</evidence>
<dbReference type="Gene3D" id="1.10.287.70">
    <property type="match status" value="1"/>
</dbReference>
<evidence type="ECO:0000313" key="31">
    <source>
        <dbReference type="EMBL" id="CAB1455998.1"/>
    </source>
</evidence>
<dbReference type="EC" id="2.7.1.14" evidence="23"/>
<evidence type="ECO:0000256" key="12">
    <source>
        <dbReference type="ARBA" id="ARBA00022777"/>
    </source>
</evidence>
<dbReference type="Pfam" id="PF00520">
    <property type="entry name" value="Ion_trans"/>
    <property type="match status" value="1"/>
</dbReference>
<keyword evidence="16 26" id="KW-0040">ANK repeat</keyword>
<evidence type="ECO:0000256" key="26">
    <source>
        <dbReference type="PROSITE-ProRule" id="PRU00023"/>
    </source>
</evidence>
<dbReference type="GO" id="GO:0005262">
    <property type="term" value="F:calcium channel activity"/>
    <property type="evidence" value="ECO:0007669"/>
    <property type="project" value="UniProtKB-KW"/>
</dbReference>
<feature type="region of interest" description="Disordered" evidence="27">
    <location>
        <begin position="503"/>
        <end position="534"/>
    </location>
</feature>
<dbReference type="NCBIfam" id="TIGR00870">
    <property type="entry name" value="trp"/>
    <property type="match status" value="1"/>
</dbReference>
<keyword evidence="32" id="KW-1185">Reference proteome</keyword>
<gene>
    <name evidence="31" type="ORF">PLEPLA_LOCUS43779</name>
</gene>
<dbReference type="GO" id="GO:0005886">
    <property type="term" value="C:plasma membrane"/>
    <property type="evidence" value="ECO:0007669"/>
    <property type="project" value="UniProtKB-SubCell"/>
</dbReference>
<evidence type="ECO:0000259" key="29">
    <source>
        <dbReference type="Pfam" id="PF00370"/>
    </source>
</evidence>
<keyword evidence="9 28" id="KW-0812">Transmembrane</keyword>
<evidence type="ECO:0000256" key="23">
    <source>
        <dbReference type="ARBA" id="ARBA00066341"/>
    </source>
</evidence>
<dbReference type="InterPro" id="IPR024862">
    <property type="entry name" value="TRPV"/>
</dbReference>
<evidence type="ECO:0000256" key="11">
    <source>
        <dbReference type="ARBA" id="ARBA00022741"/>
    </source>
</evidence>
<evidence type="ECO:0000256" key="14">
    <source>
        <dbReference type="ARBA" id="ARBA00022840"/>
    </source>
</evidence>
<evidence type="ECO:0000256" key="27">
    <source>
        <dbReference type="SAM" id="MobiDB-lite"/>
    </source>
</evidence>
<dbReference type="EMBL" id="CADEAL010004280">
    <property type="protein sequence ID" value="CAB1455998.1"/>
    <property type="molecule type" value="Genomic_DNA"/>
</dbReference>
<dbReference type="FunFam" id="1.25.40.20:FF:000018">
    <property type="entry name" value="Transient receptor potential cation channel subfamily V member 1"/>
    <property type="match status" value="1"/>
</dbReference>
<dbReference type="FunFam" id="3.30.420.40:FF:000132">
    <property type="entry name" value="Sedoheptulokinase"/>
    <property type="match status" value="1"/>
</dbReference>
<evidence type="ECO:0000313" key="32">
    <source>
        <dbReference type="Proteomes" id="UP001153269"/>
    </source>
</evidence>
<feature type="repeat" description="ANK" evidence="26">
    <location>
        <begin position="657"/>
        <end position="689"/>
    </location>
</feature>
<dbReference type="Gene3D" id="3.30.420.40">
    <property type="match status" value="2"/>
</dbReference>
<keyword evidence="12" id="KW-0418">Kinase</keyword>
<keyword evidence="7" id="KW-0107">Calcium channel</keyword>
<keyword evidence="18 28" id="KW-0472">Membrane</keyword>
<feature type="transmembrane region" description="Helical" evidence="28">
    <location>
        <begin position="926"/>
        <end position="944"/>
    </location>
</feature>
<comment type="caution">
    <text evidence="31">The sequence shown here is derived from an EMBL/GenBank/DDBJ whole genome shotgun (WGS) entry which is preliminary data.</text>
</comment>
<dbReference type="SUPFAM" id="SSF48403">
    <property type="entry name" value="Ankyrin repeat"/>
    <property type="match status" value="1"/>
</dbReference>
<evidence type="ECO:0000256" key="25">
    <source>
        <dbReference type="ARBA" id="ARBA00076706"/>
    </source>
</evidence>
<dbReference type="Gene3D" id="1.25.40.20">
    <property type="entry name" value="Ankyrin repeat-containing domain"/>
    <property type="match status" value="1"/>
</dbReference>
<accession>A0A9N7Z573</accession>
<dbReference type="GO" id="GO:0005975">
    <property type="term" value="P:carbohydrate metabolic process"/>
    <property type="evidence" value="ECO:0007669"/>
    <property type="project" value="InterPro"/>
</dbReference>
<dbReference type="Pfam" id="PF00370">
    <property type="entry name" value="FGGY_N"/>
    <property type="match status" value="1"/>
</dbReference>
<evidence type="ECO:0000259" key="30">
    <source>
        <dbReference type="Pfam" id="PF00520"/>
    </source>
</evidence>
<dbReference type="Proteomes" id="UP001153269">
    <property type="component" value="Unassembled WGS sequence"/>
</dbReference>
<dbReference type="InterPro" id="IPR018484">
    <property type="entry name" value="FGGY_N"/>
</dbReference>
<evidence type="ECO:0000256" key="5">
    <source>
        <dbReference type="ARBA" id="ARBA00022490"/>
    </source>
</evidence>
<evidence type="ECO:0000256" key="19">
    <source>
        <dbReference type="ARBA" id="ARBA00023303"/>
    </source>
</evidence>
<keyword evidence="6" id="KW-0109">Calcium transport</keyword>
<dbReference type="PRINTS" id="PR01768">
    <property type="entry name" value="TRPVRECEPTOR"/>
</dbReference>
<keyword evidence="19" id="KW-0407">Ion channel</keyword>
<dbReference type="AlphaFoldDB" id="A0A9N7Z573"/>
<organism evidence="31 32">
    <name type="scientific">Pleuronectes platessa</name>
    <name type="common">European plaice</name>
    <dbReference type="NCBI Taxonomy" id="8262"/>
    <lineage>
        <taxon>Eukaryota</taxon>
        <taxon>Metazoa</taxon>
        <taxon>Chordata</taxon>
        <taxon>Craniata</taxon>
        <taxon>Vertebrata</taxon>
        <taxon>Euteleostomi</taxon>
        <taxon>Actinopterygii</taxon>
        <taxon>Neopterygii</taxon>
        <taxon>Teleostei</taxon>
        <taxon>Neoteleostei</taxon>
        <taxon>Acanthomorphata</taxon>
        <taxon>Carangaria</taxon>
        <taxon>Pleuronectiformes</taxon>
        <taxon>Pleuronectoidei</taxon>
        <taxon>Pleuronectidae</taxon>
        <taxon>Pleuronectes</taxon>
    </lineage>
</organism>
<dbReference type="InterPro" id="IPR002110">
    <property type="entry name" value="Ankyrin_rpt"/>
</dbReference>
<evidence type="ECO:0000256" key="9">
    <source>
        <dbReference type="ARBA" id="ARBA00022692"/>
    </source>
</evidence>
<evidence type="ECO:0000256" key="17">
    <source>
        <dbReference type="ARBA" id="ARBA00023065"/>
    </source>
</evidence>
<dbReference type="InterPro" id="IPR008347">
    <property type="entry name" value="TrpV1-4"/>
</dbReference>
<dbReference type="GO" id="GO:0050277">
    <property type="term" value="F:sedoheptulokinase activity"/>
    <property type="evidence" value="ECO:0007669"/>
    <property type="project" value="UniProtKB-EC"/>
</dbReference>
<keyword evidence="15 28" id="KW-1133">Transmembrane helix</keyword>
<dbReference type="InterPro" id="IPR043129">
    <property type="entry name" value="ATPase_NBD"/>
</dbReference>
<proteinExistence type="predicted"/>
<comment type="catalytic activity">
    <reaction evidence="20">
        <text>Ca(2+)(in) = Ca(2+)(out)</text>
        <dbReference type="Rhea" id="RHEA:29671"/>
        <dbReference type="ChEBI" id="CHEBI:29108"/>
    </reaction>
</comment>
<dbReference type="InterPro" id="IPR036770">
    <property type="entry name" value="Ankyrin_rpt-contain_sf"/>
</dbReference>
<evidence type="ECO:0000256" key="8">
    <source>
        <dbReference type="ARBA" id="ARBA00022679"/>
    </source>
</evidence>
<feature type="domain" description="Carbohydrate kinase FGGY N-terminal" evidence="29">
    <location>
        <begin position="4"/>
        <end position="250"/>
    </location>
</feature>
<evidence type="ECO:0000256" key="6">
    <source>
        <dbReference type="ARBA" id="ARBA00022568"/>
    </source>
</evidence>